<gene>
    <name evidence="1" type="ORF">LCGC14_2537960</name>
</gene>
<sequence length="50" mass="5543">NYQQRKIGVVELAAGRYRITMRPDGEMTKAALLDLRAVELVPVAGELSEN</sequence>
<accession>A0A0F9BEK2</accession>
<dbReference type="AlphaFoldDB" id="A0A0F9BEK2"/>
<name>A0A0F9BEK2_9ZZZZ</name>
<comment type="caution">
    <text evidence="1">The sequence shown here is derived from an EMBL/GenBank/DDBJ whole genome shotgun (WGS) entry which is preliminary data.</text>
</comment>
<proteinExistence type="predicted"/>
<protein>
    <submittedName>
        <fullName evidence="1">Uncharacterized protein</fullName>
    </submittedName>
</protein>
<evidence type="ECO:0000313" key="1">
    <source>
        <dbReference type="EMBL" id="KKL12217.1"/>
    </source>
</evidence>
<reference evidence="1" key="1">
    <citation type="journal article" date="2015" name="Nature">
        <title>Complex archaea that bridge the gap between prokaryotes and eukaryotes.</title>
        <authorList>
            <person name="Spang A."/>
            <person name="Saw J.H."/>
            <person name="Jorgensen S.L."/>
            <person name="Zaremba-Niedzwiedzka K."/>
            <person name="Martijn J."/>
            <person name="Lind A.E."/>
            <person name="van Eijk R."/>
            <person name="Schleper C."/>
            <person name="Guy L."/>
            <person name="Ettema T.J."/>
        </authorList>
    </citation>
    <scope>NUCLEOTIDE SEQUENCE</scope>
</reference>
<dbReference type="EMBL" id="LAZR01041349">
    <property type="protein sequence ID" value="KKL12217.1"/>
    <property type="molecule type" value="Genomic_DNA"/>
</dbReference>
<feature type="non-terminal residue" evidence="1">
    <location>
        <position position="1"/>
    </location>
</feature>
<organism evidence="1">
    <name type="scientific">marine sediment metagenome</name>
    <dbReference type="NCBI Taxonomy" id="412755"/>
    <lineage>
        <taxon>unclassified sequences</taxon>
        <taxon>metagenomes</taxon>
        <taxon>ecological metagenomes</taxon>
    </lineage>
</organism>